<dbReference type="eggNOG" id="COG0745">
    <property type="taxonomic scope" value="Bacteria"/>
</dbReference>
<evidence type="ECO:0000259" key="2">
    <source>
        <dbReference type="PROSITE" id="PS50110"/>
    </source>
</evidence>
<gene>
    <name evidence="3" type="ordered locus">Dshi_0168</name>
</gene>
<dbReference type="InterPro" id="IPR001789">
    <property type="entry name" value="Sig_transdc_resp-reg_receiver"/>
</dbReference>
<organism evidence="3 4">
    <name type="scientific">Dinoroseobacter shibae (strain DSM 16493 / NCIMB 14021 / DFL 12)</name>
    <dbReference type="NCBI Taxonomy" id="398580"/>
    <lineage>
        <taxon>Bacteria</taxon>
        <taxon>Pseudomonadati</taxon>
        <taxon>Pseudomonadota</taxon>
        <taxon>Alphaproteobacteria</taxon>
        <taxon>Rhodobacterales</taxon>
        <taxon>Roseobacteraceae</taxon>
        <taxon>Dinoroseobacter</taxon>
    </lineage>
</organism>
<name>A8LKS4_DINSH</name>
<dbReference type="PROSITE" id="PS50110">
    <property type="entry name" value="RESPONSE_REGULATORY"/>
    <property type="match status" value="1"/>
</dbReference>
<dbReference type="RefSeq" id="WP_012176850.1">
    <property type="nucleotide sequence ID" value="NC_009952.1"/>
</dbReference>
<dbReference type="AlphaFoldDB" id="A8LKS4"/>
<dbReference type="HOGENOM" id="CLU_166684_0_0_5"/>
<dbReference type="Gene3D" id="3.40.50.2300">
    <property type="match status" value="1"/>
</dbReference>
<evidence type="ECO:0000313" key="3">
    <source>
        <dbReference type="EMBL" id="ABV91917.1"/>
    </source>
</evidence>
<dbReference type="GO" id="GO:0000160">
    <property type="term" value="P:phosphorelay signal transduction system"/>
    <property type="evidence" value="ECO:0007669"/>
    <property type="project" value="InterPro"/>
</dbReference>
<feature type="domain" description="Response regulatory" evidence="2">
    <location>
        <begin position="2"/>
        <end position="117"/>
    </location>
</feature>
<reference evidence="4" key="1">
    <citation type="journal article" date="2010" name="ISME J.">
        <title>The complete genome sequence of the algal symbiont Dinoroseobacter shibae: a hitchhiker's guide to life in the sea.</title>
        <authorList>
            <person name="Wagner-Dobler I."/>
            <person name="Ballhausen B."/>
            <person name="Berger M."/>
            <person name="Brinkhoff T."/>
            <person name="Buchholz I."/>
            <person name="Bunk B."/>
            <person name="Cypionka H."/>
            <person name="Daniel R."/>
            <person name="Drepper T."/>
            <person name="Gerdts G."/>
            <person name="Hahnke S."/>
            <person name="Han C."/>
            <person name="Jahn D."/>
            <person name="Kalhoefer D."/>
            <person name="Kiss H."/>
            <person name="Klenk H.P."/>
            <person name="Kyrpides N."/>
            <person name="Liebl W."/>
            <person name="Liesegang H."/>
            <person name="Meincke L."/>
            <person name="Pati A."/>
            <person name="Petersen J."/>
            <person name="Piekarski T."/>
            <person name="Pommerenke C."/>
            <person name="Pradella S."/>
            <person name="Pukall R."/>
            <person name="Rabus R."/>
            <person name="Stackebrandt E."/>
            <person name="Thole S."/>
            <person name="Thompson L."/>
            <person name="Tielen P."/>
            <person name="Tomasch J."/>
            <person name="von Jan M."/>
            <person name="Wanphrut N."/>
            <person name="Wichels A."/>
            <person name="Zech H."/>
            <person name="Simon M."/>
        </authorList>
    </citation>
    <scope>NUCLEOTIDE SEQUENCE [LARGE SCALE GENOMIC DNA]</scope>
    <source>
        <strain evidence="4">DSM 16493 / NCIMB 14021 / DFL 12</strain>
    </source>
</reference>
<evidence type="ECO:0000313" key="4">
    <source>
        <dbReference type="Proteomes" id="UP000006833"/>
    </source>
</evidence>
<sequence length="119" mass="12926">MRVLIVHGEAGLAGIWAAHLRRGGAVVDCVGAQEDAVRHLSTHPVDVVLLSLTLSQGSALAIADYASYRRPDTRVIFVNNTQFFSDGSIFNHVSNARAMMPEDTPPEDLTAMVEHYATH</sequence>
<dbReference type="STRING" id="398580.Dshi_0168"/>
<dbReference type="OrthoDB" id="7874292at2"/>
<dbReference type="InterPro" id="IPR011006">
    <property type="entry name" value="CheY-like_superfamily"/>
</dbReference>
<dbReference type="SUPFAM" id="SSF52172">
    <property type="entry name" value="CheY-like"/>
    <property type="match status" value="1"/>
</dbReference>
<protein>
    <submittedName>
        <fullName evidence="3">Response regulator receiver protein</fullName>
    </submittedName>
</protein>
<dbReference type="EMBL" id="CP000830">
    <property type="protein sequence ID" value="ABV91917.1"/>
    <property type="molecule type" value="Genomic_DNA"/>
</dbReference>
<accession>A8LKS4</accession>
<keyword evidence="4" id="KW-1185">Reference proteome</keyword>
<dbReference type="KEGG" id="dsh:Dshi_0168"/>
<comment type="caution">
    <text evidence="1">Lacks conserved residue(s) required for the propagation of feature annotation.</text>
</comment>
<evidence type="ECO:0000256" key="1">
    <source>
        <dbReference type="PROSITE-ProRule" id="PRU00169"/>
    </source>
</evidence>
<dbReference type="Proteomes" id="UP000006833">
    <property type="component" value="Chromosome"/>
</dbReference>
<proteinExistence type="predicted"/>